<dbReference type="EMBL" id="JAHRHJ020000005">
    <property type="protein sequence ID" value="KAH9315904.1"/>
    <property type="molecule type" value="Genomic_DNA"/>
</dbReference>
<evidence type="ECO:0000256" key="1">
    <source>
        <dbReference type="SAM" id="MobiDB-lite"/>
    </source>
</evidence>
<dbReference type="Proteomes" id="UP000824469">
    <property type="component" value="Unassembled WGS sequence"/>
</dbReference>
<protein>
    <submittedName>
        <fullName evidence="2">Uncharacterized protein</fullName>
    </submittedName>
</protein>
<dbReference type="AlphaFoldDB" id="A0AA38L8L5"/>
<evidence type="ECO:0000313" key="2">
    <source>
        <dbReference type="EMBL" id="KAH9315904.1"/>
    </source>
</evidence>
<proteinExistence type="predicted"/>
<accession>A0AA38L8L5</accession>
<organism evidence="2 3">
    <name type="scientific">Taxus chinensis</name>
    <name type="common">Chinese yew</name>
    <name type="synonym">Taxus wallichiana var. chinensis</name>
    <dbReference type="NCBI Taxonomy" id="29808"/>
    <lineage>
        <taxon>Eukaryota</taxon>
        <taxon>Viridiplantae</taxon>
        <taxon>Streptophyta</taxon>
        <taxon>Embryophyta</taxon>
        <taxon>Tracheophyta</taxon>
        <taxon>Spermatophyta</taxon>
        <taxon>Pinopsida</taxon>
        <taxon>Pinidae</taxon>
        <taxon>Conifers II</taxon>
        <taxon>Cupressales</taxon>
        <taxon>Taxaceae</taxon>
        <taxon>Taxus</taxon>
    </lineage>
</organism>
<keyword evidence="3" id="KW-1185">Reference proteome</keyword>
<sequence>KKGLSFGLGCTFLGKCVGRMHEVKGDVGGRVTLQIQDESGSVGNSGVIGNGEDVGRRGDEGE</sequence>
<gene>
    <name evidence="2" type="ORF">KI387_024531</name>
</gene>
<feature type="non-terminal residue" evidence="2">
    <location>
        <position position="62"/>
    </location>
</feature>
<name>A0AA38L8L5_TAXCH</name>
<feature type="compositionally biased region" description="Low complexity" evidence="1">
    <location>
        <begin position="41"/>
        <end position="51"/>
    </location>
</feature>
<feature type="region of interest" description="Disordered" evidence="1">
    <location>
        <begin position="41"/>
        <end position="62"/>
    </location>
</feature>
<comment type="caution">
    <text evidence="2">The sequence shown here is derived from an EMBL/GenBank/DDBJ whole genome shotgun (WGS) entry which is preliminary data.</text>
</comment>
<reference evidence="2 3" key="1">
    <citation type="journal article" date="2021" name="Nat. Plants">
        <title>The Taxus genome provides insights into paclitaxel biosynthesis.</title>
        <authorList>
            <person name="Xiong X."/>
            <person name="Gou J."/>
            <person name="Liao Q."/>
            <person name="Li Y."/>
            <person name="Zhou Q."/>
            <person name="Bi G."/>
            <person name="Li C."/>
            <person name="Du R."/>
            <person name="Wang X."/>
            <person name="Sun T."/>
            <person name="Guo L."/>
            <person name="Liang H."/>
            <person name="Lu P."/>
            <person name="Wu Y."/>
            <person name="Zhang Z."/>
            <person name="Ro D.K."/>
            <person name="Shang Y."/>
            <person name="Huang S."/>
            <person name="Yan J."/>
        </authorList>
    </citation>
    <scope>NUCLEOTIDE SEQUENCE [LARGE SCALE GENOMIC DNA]</scope>
    <source>
        <strain evidence="2">Ta-2019</strain>
    </source>
</reference>
<feature type="non-terminal residue" evidence="2">
    <location>
        <position position="1"/>
    </location>
</feature>
<feature type="compositionally biased region" description="Basic and acidic residues" evidence="1">
    <location>
        <begin position="53"/>
        <end position="62"/>
    </location>
</feature>
<evidence type="ECO:0000313" key="3">
    <source>
        <dbReference type="Proteomes" id="UP000824469"/>
    </source>
</evidence>